<dbReference type="EMBL" id="CP067140">
    <property type="protein sequence ID" value="WCR02630.1"/>
    <property type="molecule type" value="Genomic_DNA"/>
</dbReference>
<gene>
    <name evidence="2" type="ORF">JHX88_17500</name>
</gene>
<feature type="region of interest" description="Disordered" evidence="1">
    <location>
        <begin position="120"/>
        <end position="141"/>
    </location>
</feature>
<dbReference type="Proteomes" id="UP001215549">
    <property type="component" value="Chromosome"/>
</dbReference>
<accession>A0ABY7S6D1</accession>
<evidence type="ECO:0000256" key="1">
    <source>
        <dbReference type="SAM" id="MobiDB-lite"/>
    </source>
</evidence>
<protein>
    <submittedName>
        <fullName evidence="2">Uncharacterized protein</fullName>
    </submittedName>
</protein>
<name>A0ABY7S6D1_9RHOB</name>
<organism evidence="2 3">
    <name type="scientific">Paracoccus saliphilus</name>
    <dbReference type="NCBI Taxonomy" id="405559"/>
    <lineage>
        <taxon>Bacteria</taxon>
        <taxon>Pseudomonadati</taxon>
        <taxon>Pseudomonadota</taxon>
        <taxon>Alphaproteobacteria</taxon>
        <taxon>Rhodobacterales</taxon>
        <taxon>Paracoccaceae</taxon>
        <taxon>Paracoccus</taxon>
    </lineage>
</organism>
<keyword evidence="3" id="KW-1185">Reference proteome</keyword>
<sequence>MRRIRFAAENPEGFAVLKNSHVRLVFSPSGAMLVLPTLGANRMEHWPQGEATPYLGFVEGGMPLPTASQCAIVVSVKAITKGRSIHSARGRQESCSASSSGLFALPVGALAISDECTAQGTNSGTDQRIGQEGTDQAAIGG</sequence>
<reference evidence="2 3" key="1">
    <citation type="submission" date="2021-01" db="EMBL/GenBank/DDBJ databases">
        <title>Biogeographic distribution of Paracoccus.</title>
        <authorList>
            <person name="Hollensteiner J."/>
            <person name="Leineberger J."/>
            <person name="Brinkhoff T."/>
            <person name="Daniel R."/>
        </authorList>
    </citation>
    <scope>NUCLEOTIDE SEQUENCE [LARGE SCALE GENOMIC DNA]</scope>
    <source>
        <strain evidence="2 3">DSM 18447</strain>
    </source>
</reference>
<evidence type="ECO:0000313" key="3">
    <source>
        <dbReference type="Proteomes" id="UP001215549"/>
    </source>
</evidence>
<proteinExistence type="predicted"/>
<evidence type="ECO:0000313" key="2">
    <source>
        <dbReference type="EMBL" id="WCR02630.1"/>
    </source>
</evidence>